<evidence type="ECO:0008006" key="4">
    <source>
        <dbReference type="Google" id="ProtNLM"/>
    </source>
</evidence>
<feature type="compositionally biased region" description="Acidic residues" evidence="1">
    <location>
        <begin position="170"/>
        <end position="181"/>
    </location>
</feature>
<organism evidence="2 3">
    <name type="scientific">Nocardia brasiliensis</name>
    <dbReference type="NCBI Taxonomy" id="37326"/>
    <lineage>
        <taxon>Bacteria</taxon>
        <taxon>Bacillati</taxon>
        <taxon>Actinomycetota</taxon>
        <taxon>Actinomycetes</taxon>
        <taxon>Mycobacteriales</taxon>
        <taxon>Nocardiaceae</taxon>
        <taxon>Nocardia</taxon>
    </lineage>
</organism>
<reference evidence="2 3" key="1">
    <citation type="journal article" date="2019" name="ACS Chem. Biol.">
        <title>Identification and Mobilization of a Cryptic Antibiotic Biosynthesis Gene Locus from a Human-Pathogenic Nocardia Isolate.</title>
        <authorList>
            <person name="Herisse M."/>
            <person name="Ishida K."/>
            <person name="Porter J.L."/>
            <person name="Howden B."/>
            <person name="Hertweck C."/>
            <person name="Stinear T.P."/>
            <person name="Pidot S.J."/>
        </authorList>
    </citation>
    <scope>NUCLEOTIDE SEQUENCE [LARGE SCALE GENOMIC DNA]</scope>
    <source>
        <strain evidence="2 3">AUSMDU00024985</strain>
    </source>
</reference>
<dbReference type="RefSeq" id="WP_167461446.1">
    <property type="nucleotide sequence ID" value="NZ_CP046171.1"/>
</dbReference>
<protein>
    <recommendedName>
        <fullName evidence="4">SprT-like family</fullName>
    </recommendedName>
</protein>
<proteinExistence type="predicted"/>
<dbReference type="EMBL" id="CP046171">
    <property type="protein sequence ID" value="QIS02347.1"/>
    <property type="molecule type" value="Genomic_DNA"/>
</dbReference>
<evidence type="ECO:0000313" key="2">
    <source>
        <dbReference type="EMBL" id="QIS02347.1"/>
    </source>
</evidence>
<name>A0A6G9XN50_NOCBR</name>
<evidence type="ECO:0000256" key="1">
    <source>
        <dbReference type="SAM" id="MobiDB-lite"/>
    </source>
</evidence>
<accession>A0A6G9XN50</accession>
<dbReference type="Proteomes" id="UP000501705">
    <property type="component" value="Chromosome"/>
</dbReference>
<dbReference type="AlphaFoldDB" id="A0A6G9XN50"/>
<feature type="region of interest" description="Disordered" evidence="1">
    <location>
        <begin position="169"/>
        <end position="192"/>
    </location>
</feature>
<sequence length="234" mass="25060">MSVVSAAMVAAIDEAWAGVRSRHPEVPDVMITIAAGSVGRRGVRLGQFGPDRWVHGDARLPELFVGGEGFVDGPREVLATLLHEAAHGVALTRGVKDTSRGGAYHNGKYREIAVELGLSVDRSKGSGWSDTAITDRAVDSYRTQIDKLGSLLVAHRRSEHDYLDELVSATDDDSGEGETESEASNPSPHNGYALRCSCDPVRRIRASRKAFDVGPIVCGVCADPFTVTTEDDDS</sequence>
<gene>
    <name evidence="2" type="ORF">F5X71_08435</name>
</gene>
<evidence type="ECO:0000313" key="3">
    <source>
        <dbReference type="Proteomes" id="UP000501705"/>
    </source>
</evidence>